<feature type="region of interest" description="Disordered" evidence="6">
    <location>
        <begin position="319"/>
        <end position="338"/>
    </location>
</feature>
<evidence type="ECO:0000256" key="7">
    <source>
        <dbReference type="SAM" id="Phobius"/>
    </source>
</evidence>
<accession>A0A6A5ZP73</accession>
<dbReference type="EMBL" id="ML977313">
    <property type="protein sequence ID" value="KAF2121026.1"/>
    <property type="molecule type" value="Genomic_DNA"/>
</dbReference>
<feature type="transmembrane region" description="Helical" evidence="7">
    <location>
        <begin position="160"/>
        <end position="180"/>
    </location>
</feature>
<evidence type="ECO:0000256" key="6">
    <source>
        <dbReference type="SAM" id="MobiDB-lite"/>
    </source>
</evidence>
<dbReference type="Pfam" id="PF20684">
    <property type="entry name" value="Fung_rhodopsin"/>
    <property type="match status" value="1"/>
</dbReference>
<evidence type="ECO:0000256" key="3">
    <source>
        <dbReference type="ARBA" id="ARBA00022989"/>
    </source>
</evidence>
<keyword evidence="10" id="KW-1185">Reference proteome</keyword>
<dbReference type="Proteomes" id="UP000799770">
    <property type="component" value="Unassembled WGS sequence"/>
</dbReference>
<evidence type="ECO:0000259" key="8">
    <source>
        <dbReference type="Pfam" id="PF20684"/>
    </source>
</evidence>
<feature type="transmembrane region" description="Helical" evidence="7">
    <location>
        <begin position="12"/>
        <end position="39"/>
    </location>
</feature>
<feature type="transmembrane region" description="Helical" evidence="7">
    <location>
        <begin position="106"/>
        <end position="130"/>
    </location>
</feature>
<evidence type="ECO:0000256" key="2">
    <source>
        <dbReference type="ARBA" id="ARBA00022692"/>
    </source>
</evidence>
<evidence type="ECO:0000313" key="10">
    <source>
        <dbReference type="Proteomes" id="UP000799770"/>
    </source>
</evidence>
<name>A0A6A5ZP73_9PLEO</name>
<dbReference type="GO" id="GO:0016020">
    <property type="term" value="C:membrane"/>
    <property type="evidence" value="ECO:0007669"/>
    <property type="project" value="UniProtKB-SubCell"/>
</dbReference>
<protein>
    <recommendedName>
        <fullName evidence="8">Rhodopsin domain-containing protein</fullName>
    </recommendedName>
</protein>
<reference evidence="9" key="1">
    <citation type="journal article" date="2020" name="Stud. Mycol.">
        <title>101 Dothideomycetes genomes: a test case for predicting lifestyles and emergence of pathogens.</title>
        <authorList>
            <person name="Haridas S."/>
            <person name="Albert R."/>
            <person name="Binder M."/>
            <person name="Bloem J."/>
            <person name="Labutti K."/>
            <person name="Salamov A."/>
            <person name="Andreopoulos B."/>
            <person name="Baker S."/>
            <person name="Barry K."/>
            <person name="Bills G."/>
            <person name="Bluhm B."/>
            <person name="Cannon C."/>
            <person name="Castanera R."/>
            <person name="Culley D."/>
            <person name="Daum C."/>
            <person name="Ezra D."/>
            <person name="Gonzalez J."/>
            <person name="Henrissat B."/>
            <person name="Kuo A."/>
            <person name="Liang C."/>
            <person name="Lipzen A."/>
            <person name="Lutzoni F."/>
            <person name="Magnuson J."/>
            <person name="Mondo S."/>
            <person name="Nolan M."/>
            <person name="Ohm R."/>
            <person name="Pangilinan J."/>
            <person name="Park H.-J."/>
            <person name="Ramirez L."/>
            <person name="Alfaro M."/>
            <person name="Sun H."/>
            <person name="Tritt A."/>
            <person name="Yoshinaga Y."/>
            <person name="Zwiers L.-H."/>
            <person name="Turgeon B."/>
            <person name="Goodwin S."/>
            <person name="Spatafora J."/>
            <person name="Crous P."/>
            <person name="Grigoriev I."/>
        </authorList>
    </citation>
    <scope>NUCLEOTIDE SEQUENCE</scope>
    <source>
        <strain evidence="9">CBS 627.86</strain>
    </source>
</reference>
<feature type="transmembrane region" description="Helical" evidence="7">
    <location>
        <begin position="76"/>
        <end position="94"/>
    </location>
</feature>
<comment type="similarity">
    <text evidence="5">Belongs to the SAT4 family.</text>
</comment>
<keyword evidence="2 7" id="KW-0812">Transmembrane</keyword>
<keyword evidence="3 7" id="KW-1133">Transmembrane helix</keyword>
<dbReference type="AlphaFoldDB" id="A0A6A5ZP73"/>
<dbReference type="InterPro" id="IPR052337">
    <property type="entry name" value="SAT4-like"/>
</dbReference>
<evidence type="ECO:0000313" key="9">
    <source>
        <dbReference type="EMBL" id="KAF2121026.1"/>
    </source>
</evidence>
<evidence type="ECO:0000256" key="4">
    <source>
        <dbReference type="ARBA" id="ARBA00023136"/>
    </source>
</evidence>
<dbReference type="OrthoDB" id="5393606at2759"/>
<comment type="subcellular location">
    <subcellularLocation>
        <location evidence="1">Membrane</location>
        <topology evidence="1">Multi-pass membrane protein</topology>
    </subcellularLocation>
</comment>
<dbReference type="PANTHER" id="PTHR33048:SF157">
    <property type="entry name" value="INTEGRAL MEMBRANE PROTEIN"/>
    <property type="match status" value="1"/>
</dbReference>
<feature type="transmembrane region" description="Helical" evidence="7">
    <location>
        <begin position="192"/>
        <end position="217"/>
    </location>
</feature>
<feature type="domain" description="Rhodopsin" evidence="8">
    <location>
        <begin position="23"/>
        <end position="262"/>
    </location>
</feature>
<keyword evidence="4 7" id="KW-0472">Membrane</keyword>
<feature type="transmembrane region" description="Helical" evidence="7">
    <location>
        <begin position="237"/>
        <end position="257"/>
    </location>
</feature>
<dbReference type="PANTHER" id="PTHR33048">
    <property type="entry name" value="PTH11-LIKE INTEGRAL MEMBRANE PROTEIN (AFU_ORTHOLOGUE AFUA_5G11245)"/>
    <property type="match status" value="1"/>
</dbReference>
<organism evidence="9 10">
    <name type="scientific">Lophiotrema nucula</name>
    <dbReference type="NCBI Taxonomy" id="690887"/>
    <lineage>
        <taxon>Eukaryota</taxon>
        <taxon>Fungi</taxon>
        <taxon>Dikarya</taxon>
        <taxon>Ascomycota</taxon>
        <taxon>Pezizomycotina</taxon>
        <taxon>Dothideomycetes</taxon>
        <taxon>Pleosporomycetidae</taxon>
        <taxon>Pleosporales</taxon>
        <taxon>Lophiotremataceae</taxon>
        <taxon>Lophiotrema</taxon>
    </lineage>
</organism>
<evidence type="ECO:0000256" key="5">
    <source>
        <dbReference type="ARBA" id="ARBA00038359"/>
    </source>
</evidence>
<sequence length="338" mass="36901">MSTGYTSPESMIAVSVLLPALAVVAIFTIAMGVVTIIGVHGHGVGYASPPLLVAGGLRTSRAPELTISAKVDWINLWLQPLALGCIKLSVLAFYTRIFTVHKSGILYHLIIILNGLTVVWMVAFFFAHLFKCKTSFSRLWGVYNDLAGCANGHALHIDEAFAISDFCFDVLLLVLPLPRVWSLRLSLKRRLLVSLVFLIGALAVVGSILRMVGFIQIQIAIESGNVSVDGLILVTKFLFWSIFEVGLAIIAVCLPTLNAHLRKMDASSIIRSVRSVISLHSLRSRHTRSHDQACDPSVPEEYTSVPPGLNMSHLSVSVKKSEDNGAETYTTHKLQDMP</sequence>
<proteinExistence type="inferred from homology"/>
<gene>
    <name evidence="9" type="ORF">BDV96DRAFT_595409</name>
</gene>
<evidence type="ECO:0000256" key="1">
    <source>
        <dbReference type="ARBA" id="ARBA00004141"/>
    </source>
</evidence>
<dbReference type="InterPro" id="IPR049326">
    <property type="entry name" value="Rhodopsin_dom_fungi"/>
</dbReference>